<keyword evidence="3 9" id="KW-0728">SH3 domain</keyword>
<dbReference type="GO" id="GO:0042113">
    <property type="term" value="P:B cell activation"/>
    <property type="evidence" value="ECO:0007669"/>
    <property type="project" value="UniProtKB-KW"/>
</dbReference>
<dbReference type="AlphaFoldDB" id="A0A8C8AK02"/>
<proteinExistence type="inferred from homology"/>
<dbReference type="InterPro" id="IPR036028">
    <property type="entry name" value="SH3-like_dom_sf"/>
</dbReference>
<dbReference type="FunFam" id="2.30.29.30:FF:000194">
    <property type="entry name" value="Putative src kinase-associated phosphoprotein 2"/>
    <property type="match status" value="1"/>
</dbReference>
<evidence type="ECO:0000256" key="1">
    <source>
        <dbReference type="ARBA" id="ARBA00004496"/>
    </source>
</evidence>
<keyword evidence="6" id="KW-0075">B-cell activation</keyword>
<dbReference type="PANTHER" id="PTHR15129:SF2">
    <property type="entry name" value="SRC KINASE-ASSOCIATED PHOSPHOPROTEIN 2"/>
    <property type="match status" value="1"/>
</dbReference>
<dbReference type="InterPro" id="IPR037781">
    <property type="entry name" value="SKAP_fam"/>
</dbReference>
<dbReference type="SMART" id="SM00233">
    <property type="entry name" value="PH"/>
    <property type="match status" value="1"/>
</dbReference>
<evidence type="ECO:0000256" key="10">
    <source>
        <dbReference type="SAM" id="MobiDB-lite"/>
    </source>
</evidence>
<keyword evidence="5" id="KW-0597">Phosphoprotein</keyword>
<keyword evidence="4" id="KW-0963">Cytoplasm</keyword>
<dbReference type="Proteomes" id="UP000694552">
    <property type="component" value="Unplaced"/>
</dbReference>
<name>A0A8C8AK02_9STRI</name>
<dbReference type="SUPFAM" id="SSF50044">
    <property type="entry name" value="SH3-domain"/>
    <property type="match status" value="1"/>
</dbReference>
<dbReference type="InterPro" id="IPR001452">
    <property type="entry name" value="SH3_domain"/>
</dbReference>
<dbReference type="Pfam" id="PF00169">
    <property type="entry name" value="PH"/>
    <property type="match status" value="1"/>
</dbReference>
<feature type="domain" description="SH3" evidence="11">
    <location>
        <begin position="306"/>
        <end position="367"/>
    </location>
</feature>
<evidence type="ECO:0000256" key="8">
    <source>
        <dbReference type="ARBA" id="ARBA00041593"/>
    </source>
</evidence>
<organism evidence="13 14">
    <name type="scientific">Otus sunia</name>
    <name type="common">Oriental scops-owl</name>
    <dbReference type="NCBI Taxonomy" id="257818"/>
    <lineage>
        <taxon>Eukaryota</taxon>
        <taxon>Metazoa</taxon>
        <taxon>Chordata</taxon>
        <taxon>Craniata</taxon>
        <taxon>Vertebrata</taxon>
        <taxon>Euteleostomi</taxon>
        <taxon>Archelosauria</taxon>
        <taxon>Archosauria</taxon>
        <taxon>Dinosauria</taxon>
        <taxon>Saurischia</taxon>
        <taxon>Theropoda</taxon>
        <taxon>Coelurosauria</taxon>
        <taxon>Aves</taxon>
        <taxon>Neognathae</taxon>
        <taxon>Neoaves</taxon>
        <taxon>Telluraves</taxon>
        <taxon>Strigiformes</taxon>
        <taxon>Strigidae</taxon>
        <taxon>Otus</taxon>
    </lineage>
</organism>
<evidence type="ECO:0000256" key="6">
    <source>
        <dbReference type="ARBA" id="ARBA00022936"/>
    </source>
</evidence>
<dbReference type="Gene3D" id="2.30.29.30">
    <property type="entry name" value="Pleckstrin-homology domain (PH domain)/Phosphotyrosine-binding domain (PTB)"/>
    <property type="match status" value="1"/>
</dbReference>
<dbReference type="Gene3D" id="2.30.30.40">
    <property type="entry name" value="SH3 Domains"/>
    <property type="match status" value="1"/>
</dbReference>
<dbReference type="Pfam" id="PF00018">
    <property type="entry name" value="SH3_1"/>
    <property type="match status" value="1"/>
</dbReference>
<dbReference type="PRINTS" id="PR00452">
    <property type="entry name" value="SH3DOMAIN"/>
</dbReference>
<accession>A0A8C8AK02</accession>
<evidence type="ECO:0000256" key="9">
    <source>
        <dbReference type="PROSITE-ProRule" id="PRU00192"/>
    </source>
</evidence>
<evidence type="ECO:0000313" key="13">
    <source>
        <dbReference type="Ensembl" id="ENSOSUP00000006804.1"/>
    </source>
</evidence>
<evidence type="ECO:0000259" key="12">
    <source>
        <dbReference type="PROSITE" id="PS50003"/>
    </source>
</evidence>
<evidence type="ECO:0000256" key="3">
    <source>
        <dbReference type="ARBA" id="ARBA00022443"/>
    </source>
</evidence>
<evidence type="ECO:0000256" key="5">
    <source>
        <dbReference type="ARBA" id="ARBA00022553"/>
    </source>
</evidence>
<feature type="domain" description="PH" evidence="12">
    <location>
        <begin position="139"/>
        <end position="242"/>
    </location>
</feature>
<dbReference type="SMART" id="SM00326">
    <property type="entry name" value="SH3"/>
    <property type="match status" value="1"/>
</dbReference>
<reference evidence="13" key="2">
    <citation type="submission" date="2025-09" db="UniProtKB">
        <authorList>
            <consortium name="Ensembl"/>
        </authorList>
    </citation>
    <scope>IDENTIFICATION</scope>
</reference>
<protein>
    <recommendedName>
        <fullName evidence="7">Src kinase-associated phosphoprotein 2</fullName>
    </recommendedName>
    <alternativeName>
        <fullName evidence="8">Src family-associated phosphoprotein 2</fullName>
    </alternativeName>
</protein>
<dbReference type="PANTHER" id="PTHR15129">
    <property type="entry name" value="SRC-ASSOCIATED ADAPTOR PROTEIN"/>
    <property type="match status" value="1"/>
</dbReference>
<dbReference type="GO" id="GO:0005737">
    <property type="term" value="C:cytoplasm"/>
    <property type="evidence" value="ECO:0007669"/>
    <property type="project" value="UniProtKB-SubCell"/>
</dbReference>
<evidence type="ECO:0000256" key="7">
    <source>
        <dbReference type="ARBA" id="ARBA00039671"/>
    </source>
</evidence>
<dbReference type="GO" id="GO:0005886">
    <property type="term" value="C:plasma membrane"/>
    <property type="evidence" value="ECO:0007669"/>
    <property type="project" value="TreeGrafter"/>
</dbReference>
<dbReference type="Gene3D" id="6.10.250.220">
    <property type="match status" value="1"/>
</dbReference>
<dbReference type="FunFam" id="2.30.30.40:FF:000097">
    <property type="entry name" value="Putative src kinase-associated phosphoprotein 2"/>
    <property type="match status" value="1"/>
</dbReference>
<comment type="subcellular location">
    <subcellularLocation>
        <location evidence="1">Cytoplasm</location>
    </subcellularLocation>
</comment>
<feature type="region of interest" description="Disordered" evidence="10">
    <location>
        <begin position="87"/>
        <end position="127"/>
    </location>
</feature>
<evidence type="ECO:0000313" key="14">
    <source>
        <dbReference type="Proteomes" id="UP000694552"/>
    </source>
</evidence>
<comment type="similarity">
    <text evidence="2">Belongs to the SKAP family.</text>
</comment>
<dbReference type="PROSITE" id="PS50002">
    <property type="entry name" value="SH3"/>
    <property type="match status" value="1"/>
</dbReference>
<dbReference type="InterPro" id="IPR011993">
    <property type="entry name" value="PH-like_dom_sf"/>
</dbReference>
<dbReference type="InterPro" id="IPR001849">
    <property type="entry name" value="PH_domain"/>
</dbReference>
<dbReference type="CDD" id="cd12045">
    <property type="entry name" value="SH3_SKAP2"/>
    <property type="match status" value="1"/>
</dbReference>
<sequence>NTKCPLTTLCYRLENNFLSFSHSNIRTNPLQRYLSFFEVYFFFLYLDVDTFISQTLKGENLSKKAKEKREVLLKKIKDVKASYPQEFQDKELEDEEEPEGSVSSPPDSVSVASDRYDKEDEAPSDVNQLPPIAAQDLQFVLKAGYLEKRRKDHTFLGFEWQKRWCAISKTVFYYYGSDKDKQQKGEFALEGYTIRMNNNLRKDAKKDCCFEISAPDKRIYQFTAATPKEAEEWVQQVKFVIQDMESNTIPEEEEEEYDDVGQVSSEAIDDSIYEEVKEERVPSKAEVPRRLSQEKVTTVSDNKNTDYANFYQGLWDCTGDVPDELTFKRGDIIYILSKEYNRFGWWVGEMKGTIGLVPKAYIMEMYDI</sequence>
<reference evidence="13" key="1">
    <citation type="submission" date="2025-08" db="UniProtKB">
        <authorList>
            <consortium name="Ensembl"/>
        </authorList>
    </citation>
    <scope>IDENTIFICATION</scope>
</reference>
<dbReference type="PROSITE" id="PS50003">
    <property type="entry name" value="PH_DOMAIN"/>
    <property type="match status" value="1"/>
</dbReference>
<feature type="compositionally biased region" description="Low complexity" evidence="10">
    <location>
        <begin position="100"/>
        <end position="113"/>
    </location>
</feature>
<evidence type="ECO:0000256" key="4">
    <source>
        <dbReference type="ARBA" id="ARBA00022490"/>
    </source>
</evidence>
<keyword evidence="14" id="KW-1185">Reference proteome</keyword>
<dbReference type="SUPFAM" id="SSF50729">
    <property type="entry name" value="PH domain-like"/>
    <property type="match status" value="1"/>
</dbReference>
<evidence type="ECO:0000256" key="2">
    <source>
        <dbReference type="ARBA" id="ARBA00005864"/>
    </source>
</evidence>
<dbReference type="Ensembl" id="ENSOSUT00000007072.1">
    <property type="protein sequence ID" value="ENSOSUP00000006804.1"/>
    <property type="gene ID" value="ENSOSUG00000005061.1"/>
</dbReference>
<evidence type="ECO:0000259" key="11">
    <source>
        <dbReference type="PROSITE" id="PS50002"/>
    </source>
</evidence>